<dbReference type="AlphaFoldDB" id="A0AAQ3UMS7"/>
<dbReference type="Proteomes" id="UP001341281">
    <property type="component" value="Chromosome 09"/>
</dbReference>
<reference evidence="4 5" key="1">
    <citation type="submission" date="2024-02" db="EMBL/GenBank/DDBJ databases">
        <title>High-quality chromosome-scale genome assembly of Pensacola bahiagrass (Paspalum notatum Flugge var. saurae).</title>
        <authorList>
            <person name="Vega J.M."/>
            <person name="Podio M."/>
            <person name="Orjuela J."/>
            <person name="Siena L.A."/>
            <person name="Pessino S.C."/>
            <person name="Combes M.C."/>
            <person name="Mariac C."/>
            <person name="Albertini E."/>
            <person name="Pupilli F."/>
            <person name="Ortiz J.P.A."/>
            <person name="Leblanc O."/>
        </authorList>
    </citation>
    <scope>NUCLEOTIDE SEQUENCE [LARGE SCALE GENOMIC DNA]</scope>
    <source>
        <strain evidence="4">R1</strain>
        <tissue evidence="4">Leaf</tissue>
    </source>
</reference>
<evidence type="ECO:0000313" key="4">
    <source>
        <dbReference type="EMBL" id="WVZ92094.1"/>
    </source>
</evidence>
<sequence>MAEAKMPSITVQEIEPVAFRAMLRFMYTDSFHDRYALDRLKLICSLKLIENVSAGTVGSILVCGETYNCSELKAKCLGFFAVEKNFKEAVFTDGFAILLQRFPSLAAELKKRVVM</sequence>
<dbReference type="InterPro" id="IPR045005">
    <property type="entry name" value="BPM1-6"/>
</dbReference>
<accession>A0AAQ3UMS7</accession>
<comment type="pathway">
    <text evidence="1">Protein modification; protein ubiquitination.</text>
</comment>
<protein>
    <recommendedName>
        <fullName evidence="3">BPM/SPOP BACK domain-containing protein</fullName>
    </recommendedName>
</protein>
<dbReference type="EMBL" id="CP144753">
    <property type="protein sequence ID" value="WVZ92094.1"/>
    <property type="molecule type" value="Genomic_DNA"/>
</dbReference>
<evidence type="ECO:0000313" key="5">
    <source>
        <dbReference type="Proteomes" id="UP001341281"/>
    </source>
</evidence>
<evidence type="ECO:0000259" key="3">
    <source>
        <dbReference type="Pfam" id="PF24570"/>
    </source>
</evidence>
<comment type="similarity">
    <text evidence="2">Belongs to the Tdpoz family.</text>
</comment>
<dbReference type="GO" id="GO:0016567">
    <property type="term" value="P:protein ubiquitination"/>
    <property type="evidence" value="ECO:0007669"/>
    <property type="project" value="InterPro"/>
</dbReference>
<dbReference type="Pfam" id="PF24570">
    <property type="entry name" value="BACK_BPM_SPOP"/>
    <property type="match status" value="1"/>
</dbReference>
<feature type="domain" description="BPM/SPOP BACK" evidence="3">
    <location>
        <begin position="56"/>
        <end position="109"/>
    </location>
</feature>
<dbReference type="InterPro" id="IPR056423">
    <property type="entry name" value="BACK_BPM_SPOP"/>
</dbReference>
<evidence type="ECO:0000256" key="1">
    <source>
        <dbReference type="ARBA" id="ARBA00004906"/>
    </source>
</evidence>
<organism evidence="4 5">
    <name type="scientific">Paspalum notatum var. saurae</name>
    <dbReference type="NCBI Taxonomy" id="547442"/>
    <lineage>
        <taxon>Eukaryota</taxon>
        <taxon>Viridiplantae</taxon>
        <taxon>Streptophyta</taxon>
        <taxon>Embryophyta</taxon>
        <taxon>Tracheophyta</taxon>
        <taxon>Spermatophyta</taxon>
        <taxon>Magnoliopsida</taxon>
        <taxon>Liliopsida</taxon>
        <taxon>Poales</taxon>
        <taxon>Poaceae</taxon>
        <taxon>PACMAD clade</taxon>
        <taxon>Panicoideae</taxon>
        <taxon>Andropogonodae</taxon>
        <taxon>Paspaleae</taxon>
        <taxon>Paspalinae</taxon>
        <taxon>Paspalum</taxon>
    </lineage>
</organism>
<proteinExistence type="inferred from homology"/>
<dbReference type="PANTHER" id="PTHR26379:SF469">
    <property type="entry name" value="MAB1"/>
    <property type="match status" value="1"/>
</dbReference>
<dbReference type="Gene3D" id="3.30.710.10">
    <property type="entry name" value="Potassium Channel Kv1.1, Chain A"/>
    <property type="match status" value="1"/>
</dbReference>
<name>A0AAQ3UMS7_PASNO</name>
<gene>
    <name evidence="4" type="ORF">U9M48_038184</name>
</gene>
<dbReference type="PANTHER" id="PTHR26379">
    <property type="entry name" value="BTB/POZ AND MATH DOMAIN-CONTAINING PROTEIN 1"/>
    <property type="match status" value="1"/>
</dbReference>
<dbReference type="InterPro" id="IPR011333">
    <property type="entry name" value="SKP1/BTB/POZ_sf"/>
</dbReference>
<evidence type="ECO:0000256" key="2">
    <source>
        <dbReference type="ARBA" id="ARBA00010846"/>
    </source>
</evidence>
<keyword evidence="5" id="KW-1185">Reference proteome</keyword>
<dbReference type="SUPFAM" id="SSF54695">
    <property type="entry name" value="POZ domain"/>
    <property type="match status" value="1"/>
</dbReference>